<dbReference type="PANTHER" id="PTHR11527">
    <property type="entry name" value="HEAT-SHOCK PROTEIN 20 FAMILY MEMBER"/>
    <property type="match status" value="1"/>
</dbReference>
<organism evidence="5 6">
    <name type="scientific">Handelsmanbacteria sp. (strain RIFCSPLOWO2_12_FULL_64_10)</name>
    <dbReference type="NCBI Taxonomy" id="1817868"/>
    <lineage>
        <taxon>Bacteria</taxon>
        <taxon>Candidatus Handelsmaniibacteriota</taxon>
    </lineage>
</organism>
<dbReference type="Pfam" id="PF00011">
    <property type="entry name" value="HSP20"/>
    <property type="match status" value="1"/>
</dbReference>
<dbReference type="EMBL" id="MFKF01000421">
    <property type="protein sequence ID" value="OGG43978.1"/>
    <property type="molecule type" value="Genomic_DNA"/>
</dbReference>
<accession>A0A1F6C4I2</accession>
<evidence type="ECO:0000259" key="4">
    <source>
        <dbReference type="PROSITE" id="PS51203"/>
    </source>
</evidence>
<dbReference type="InterPro" id="IPR007052">
    <property type="entry name" value="CS_dom"/>
</dbReference>
<sequence>MALVRWRPTQGLFPQIWDIQNEINKVFNGMIAPFSSEEGELRGAWTPSVDISETENELVVSADLPGLNKEDIKVNVQNNVLTFSGERKQETKSEGSNYHRLERSYGFFSRSFTLPATVKADGIKAAYKDGVLRLTLPKVEEARPRQIAVDVK</sequence>
<gene>
    <name evidence="5" type="ORF">A3F84_13085</name>
</gene>
<reference evidence="5 6" key="1">
    <citation type="journal article" date="2016" name="Nat. Commun.">
        <title>Thousands of microbial genomes shed light on interconnected biogeochemical processes in an aquifer system.</title>
        <authorList>
            <person name="Anantharaman K."/>
            <person name="Brown C.T."/>
            <person name="Hug L.A."/>
            <person name="Sharon I."/>
            <person name="Castelle C.J."/>
            <person name="Probst A.J."/>
            <person name="Thomas B.C."/>
            <person name="Singh A."/>
            <person name="Wilkins M.J."/>
            <person name="Karaoz U."/>
            <person name="Brodie E.L."/>
            <person name="Williams K.H."/>
            <person name="Hubbard S.S."/>
            <person name="Banfield J.F."/>
        </authorList>
    </citation>
    <scope>NUCLEOTIDE SEQUENCE [LARGE SCALE GENOMIC DNA]</scope>
    <source>
        <strain evidence="6">RIFCSPLOWO2_12_FULL_64_10</strain>
    </source>
</reference>
<dbReference type="AlphaFoldDB" id="A0A1F6C4I2"/>
<dbReference type="Proteomes" id="UP000178606">
    <property type="component" value="Unassembled WGS sequence"/>
</dbReference>
<evidence type="ECO:0000259" key="3">
    <source>
        <dbReference type="PROSITE" id="PS01031"/>
    </source>
</evidence>
<proteinExistence type="inferred from homology"/>
<dbReference type="PROSITE" id="PS51203">
    <property type="entry name" value="CS"/>
    <property type="match status" value="1"/>
</dbReference>
<feature type="domain" description="CS" evidence="4">
    <location>
        <begin position="44"/>
        <end position="147"/>
    </location>
</feature>
<dbReference type="Gene3D" id="2.60.40.790">
    <property type="match status" value="1"/>
</dbReference>
<evidence type="ECO:0000313" key="6">
    <source>
        <dbReference type="Proteomes" id="UP000178606"/>
    </source>
</evidence>
<dbReference type="InterPro" id="IPR002068">
    <property type="entry name" value="A-crystallin/Hsp20_dom"/>
</dbReference>
<dbReference type="PROSITE" id="PS01031">
    <property type="entry name" value="SHSP"/>
    <property type="match status" value="1"/>
</dbReference>
<feature type="domain" description="SHSP" evidence="3">
    <location>
        <begin position="40"/>
        <end position="152"/>
    </location>
</feature>
<evidence type="ECO:0000256" key="2">
    <source>
        <dbReference type="RuleBase" id="RU003616"/>
    </source>
</evidence>
<dbReference type="SUPFAM" id="SSF49764">
    <property type="entry name" value="HSP20-like chaperones"/>
    <property type="match status" value="1"/>
</dbReference>
<comment type="similarity">
    <text evidence="1 2">Belongs to the small heat shock protein (HSP20) family.</text>
</comment>
<evidence type="ECO:0000313" key="5">
    <source>
        <dbReference type="EMBL" id="OGG43978.1"/>
    </source>
</evidence>
<name>A0A1F6C4I2_HANXR</name>
<dbReference type="InterPro" id="IPR008978">
    <property type="entry name" value="HSP20-like_chaperone"/>
</dbReference>
<evidence type="ECO:0000256" key="1">
    <source>
        <dbReference type="PROSITE-ProRule" id="PRU00285"/>
    </source>
</evidence>
<protein>
    <submittedName>
        <fullName evidence="5">Uncharacterized protein</fullName>
    </submittedName>
</protein>
<dbReference type="CDD" id="cd06464">
    <property type="entry name" value="ACD_sHsps-like"/>
    <property type="match status" value="1"/>
</dbReference>
<dbReference type="InterPro" id="IPR031107">
    <property type="entry name" value="Small_HSP"/>
</dbReference>
<comment type="caution">
    <text evidence="5">The sequence shown here is derived from an EMBL/GenBank/DDBJ whole genome shotgun (WGS) entry which is preliminary data.</text>
</comment>